<dbReference type="InterPro" id="IPR007110">
    <property type="entry name" value="Ig-like_dom"/>
</dbReference>
<protein>
    <recommendedName>
        <fullName evidence="7">Ig-like domain-containing protein</fullName>
    </recommendedName>
</protein>
<dbReference type="OrthoDB" id="7225082at2759"/>
<dbReference type="GO" id="GO:0009897">
    <property type="term" value="C:external side of plasma membrane"/>
    <property type="evidence" value="ECO:0007669"/>
    <property type="project" value="TreeGrafter"/>
</dbReference>
<dbReference type="GO" id="GO:0005102">
    <property type="term" value="F:signaling receptor binding"/>
    <property type="evidence" value="ECO:0007669"/>
    <property type="project" value="TreeGrafter"/>
</dbReference>
<evidence type="ECO:0000256" key="1">
    <source>
        <dbReference type="ARBA" id="ARBA00004370"/>
    </source>
</evidence>
<dbReference type="GO" id="GO:0050863">
    <property type="term" value="P:regulation of T cell activation"/>
    <property type="evidence" value="ECO:0007669"/>
    <property type="project" value="UniProtKB-ARBA"/>
</dbReference>
<evidence type="ECO:0000259" key="7">
    <source>
        <dbReference type="PROSITE" id="PS50835"/>
    </source>
</evidence>
<dbReference type="STRING" id="137246.A0A401TAR3"/>
<keyword evidence="5" id="KW-0325">Glycoprotein</keyword>
<feature type="domain" description="Ig-like" evidence="7">
    <location>
        <begin position="14"/>
        <end position="113"/>
    </location>
</feature>
<keyword evidence="3" id="KW-0472">Membrane</keyword>
<organism evidence="8 9">
    <name type="scientific">Chiloscyllium punctatum</name>
    <name type="common">Brownbanded bambooshark</name>
    <name type="synonym">Hemiscyllium punctatum</name>
    <dbReference type="NCBI Taxonomy" id="137246"/>
    <lineage>
        <taxon>Eukaryota</taxon>
        <taxon>Metazoa</taxon>
        <taxon>Chordata</taxon>
        <taxon>Craniata</taxon>
        <taxon>Vertebrata</taxon>
        <taxon>Chondrichthyes</taxon>
        <taxon>Elasmobranchii</taxon>
        <taxon>Galeomorphii</taxon>
        <taxon>Galeoidea</taxon>
        <taxon>Orectolobiformes</taxon>
        <taxon>Hemiscylliidae</taxon>
        <taxon>Chiloscyllium</taxon>
    </lineage>
</organism>
<gene>
    <name evidence="8" type="ORF">chiPu_0023864</name>
</gene>
<keyword evidence="2" id="KW-0732">Signal</keyword>
<dbReference type="GO" id="GO:0050852">
    <property type="term" value="P:T cell receptor signaling pathway"/>
    <property type="evidence" value="ECO:0007669"/>
    <property type="project" value="TreeGrafter"/>
</dbReference>
<dbReference type="OMA" id="SSITAQC"/>
<reference evidence="8 9" key="1">
    <citation type="journal article" date="2018" name="Nat. Ecol. Evol.">
        <title>Shark genomes provide insights into elasmobranch evolution and the origin of vertebrates.</title>
        <authorList>
            <person name="Hara Y"/>
            <person name="Yamaguchi K"/>
            <person name="Onimaru K"/>
            <person name="Kadota M"/>
            <person name="Koyanagi M"/>
            <person name="Keeley SD"/>
            <person name="Tatsumi K"/>
            <person name="Tanaka K"/>
            <person name="Motone F"/>
            <person name="Kageyama Y"/>
            <person name="Nozu R"/>
            <person name="Adachi N"/>
            <person name="Nishimura O"/>
            <person name="Nakagawa R"/>
            <person name="Tanegashima C"/>
            <person name="Kiyatake I"/>
            <person name="Matsumoto R"/>
            <person name="Murakumo K"/>
            <person name="Nishida K"/>
            <person name="Terakita A"/>
            <person name="Kuratani S"/>
            <person name="Sato K"/>
            <person name="Hyodo S Kuraku.S."/>
        </authorList>
    </citation>
    <scope>NUCLEOTIDE SEQUENCE [LARGE SCALE GENOMIC DNA]</scope>
</reference>
<name>A0A401TAR3_CHIPU</name>
<proteinExistence type="predicted"/>
<dbReference type="PROSITE" id="PS50835">
    <property type="entry name" value="IG_LIKE"/>
    <property type="match status" value="1"/>
</dbReference>
<dbReference type="SUPFAM" id="SSF48726">
    <property type="entry name" value="Immunoglobulin"/>
    <property type="match status" value="1"/>
</dbReference>
<evidence type="ECO:0000313" key="8">
    <source>
        <dbReference type="EMBL" id="GCC39702.1"/>
    </source>
</evidence>
<evidence type="ECO:0000256" key="2">
    <source>
        <dbReference type="ARBA" id="ARBA00022729"/>
    </source>
</evidence>
<sequence>CGVCAHNASVARVGEDAVLPCVFVPASIDGLIIEWTLRLEEIRLAYSYHHGTARVLNQHPQFRDRAEVNESLLGHGEASLQLRNVSIQDEGTYGCYVRSVLGKHEETQQLLVAGLSQPPARGVCCGFTDQSGRPPLWEICLGGGNETLIVRV</sequence>
<dbReference type="Pfam" id="PF07686">
    <property type="entry name" value="V-set"/>
    <property type="match status" value="1"/>
</dbReference>
<evidence type="ECO:0000256" key="5">
    <source>
        <dbReference type="ARBA" id="ARBA00023180"/>
    </source>
</evidence>
<dbReference type="InterPro" id="IPR013106">
    <property type="entry name" value="Ig_V-set"/>
</dbReference>
<dbReference type="EMBL" id="BEZZ01028275">
    <property type="protein sequence ID" value="GCC39702.1"/>
    <property type="molecule type" value="Genomic_DNA"/>
</dbReference>
<evidence type="ECO:0000256" key="4">
    <source>
        <dbReference type="ARBA" id="ARBA00023157"/>
    </source>
</evidence>
<dbReference type="FunFam" id="2.60.40.10:FF:000142">
    <property type="entry name" value="V-set domain-containing T-cell activation inhibitor 1"/>
    <property type="match status" value="1"/>
</dbReference>
<evidence type="ECO:0000313" key="9">
    <source>
        <dbReference type="Proteomes" id="UP000287033"/>
    </source>
</evidence>
<evidence type="ECO:0000256" key="3">
    <source>
        <dbReference type="ARBA" id="ARBA00023136"/>
    </source>
</evidence>
<accession>A0A401TAR3</accession>
<dbReference type="Proteomes" id="UP000287033">
    <property type="component" value="Unassembled WGS sequence"/>
</dbReference>
<comment type="subcellular location">
    <subcellularLocation>
        <location evidence="1">Membrane</location>
    </subcellularLocation>
</comment>
<dbReference type="InterPro" id="IPR036179">
    <property type="entry name" value="Ig-like_dom_sf"/>
</dbReference>
<keyword evidence="4" id="KW-1015">Disulfide bond</keyword>
<evidence type="ECO:0000256" key="6">
    <source>
        <dbReference type="ARBA" id="ARBA00023319"/>
    </source>
</evidence>
<dbReference type="Gene3D" id="2.60.40.10">
    <property type="entry name" value="Immunoglobulins"/>
    <property type="match status" value="1"/>
</dbReference>
<feature type="non-terminal residue" evidence="8">
    <location>
        <position position="1"/>
    </location>
</feature>
<comment type="caution">
    <text evidence="8">The sequence shown here is derived from an EMBL/GenBank/DDBJ whole genome shotgun (WGS) entry which is preliminary data.</text>
</comment>
<dbReference type="AlphaFoldDB" id="A0A401TAR3"/>
<dbReference type="PANTHER" id="PTHR24100">
    <property type="entry name" value="BUTYROPHILIN"/>
    <property type="match status" value="1"/>
</dbReference>
<keyword evidence="6" id="KW-0393">Immunoglobulin domain</keyword>
<dbReference type="InterPro" id="IPR050504">
    <property type="entry name" value="IgSF_BTN/MOG"/>
</dbReference>
<keyword evidence="9" id="KW-1185">Reference proteome</keyword>
<dbReference type="SMART" id="SM00409">
    <property type="entry name" value="IG"/>
    <property type="match status" value="1"/>
</dbReference>
<dbReference type="GO" id="GO:1903037">
    <property type="term" value="P:regulation of leukocyte cell-cell adhesion"/>
    <property type="evidence" value="ECO:0007669"/>
    <property type="project" value="UniProtKB-ARBA"/>
</dbReference>
<dbReference type="GO" id="GO:0001817">
    <property type="term" value="P:regulation of cytokine production"/>
    <property type="evidence" value="ECO:0007669"/>
    <property type="project" value="TreeGrafter"/>
</dbReference>
<dbReference type="InterPro" id="IPR003599">
    <property type="entry name" value="Ig_sub"/>
</dbReference>
<dbReference type="InterPro" id="IPR013783">
    <property type="entry name" value="Ig-like_fold"/>
</dbReference>